<dbReference type="SUPFAM" id="SSF103473">
    <property type="entry name" value="MFS general substrate transporter"/>
    <property type="match status" value="1"/>
</dbReference>
<accession>A0AA39CCD2</accession>
<feature type="transmembrane region" description="Helical" evidence="6">
    <location>
        <begin position="177"/>
        <end position="200"/>
    </location>
</feature>
<gene>
    <name evidence="7" type="ORF">H2200_012418</name>
</gene>
<dbReference type="InterPro" id="IPR036259">
    <property type="entry name" value="MFS_trans_sf"/>
</dbReference>
<feature type="transmembrane region" description="Helical" evidence="6">
    <location>
        <begin position="221"/>
        <end position="243"/>
    </location>
</feature>
<comment type="subcellular location">
    <subcellularLocation>
        <location evidence="1">Membrane</location>
        <topology evidence="1">Multi-pass membrane protein</topology>
    </subcellularLocation>
</comment>
<feature type="transmembrane region" description="Helical" evidence="6">
    <location>
        <begin position="282"/>
        <end position="305"/>
    </location>
</feature>
<feature type="transmembrane region" description="Helical" evidence="6">
    <location>
        <begin position="311"/>
        <end position="332"/>
    </location>
</feature>
<keyword evidence="3 6" id="KW-0812">Transmembrane</keyword>
<dbReference type="InterPro" id="IPR010573">
    <property type="entry name" value="MFS_Str1/Tri12-like"/>
</dbReference>
<feature type="transmembrane region" description="Helical" evidence="6">
    <location>
        <begin position="149"/>
        <end position="171"/>
    </location>
</feature>
<keyword evidence="5 6" id="KW-0472">Membrane</keyword>
<evidence type="ECO:0000313" key="8">
    <source>
        <dbReference type="Proteomes" id="UP001172673"/>
    </source>
</evidence>
<dbReference type="GO" id="GO:0005886">
    <property type="term" value="C:plasma membrane"/>
    <property type="evidence" value="ECO:0007669"/>
    <property type="project" value="TreeGrafter"/>
</dbReference>
<comment type="caution">
    <text evidence="7">The sequence shown here is derived from an EMBL/GenBank/DDBJ whole genome shotgun (WGS) entry which is preliminary data.</text>
</comment>
<sequence>MEQSEHNSIKLIEQSRVEDISALDSKEIDEERDEVTAAAQQGVVGRQKWSFKAVVAVISLGLTWIGAQLPIYFMAGTMEYIVADINPGPKASWIPLSFVLSQGTPVPFAGYIHMVGGLSILGVFLTYFPTKHSRMQGMSRRQMLRHIDWTGGALLTIGLTLVCVALQSGGYTHPWTSVYVLCTLLSGVAALIGFSVWEYFVPHYPLLPRELLSRKAVDMAFGVAFISGVFFYSFVNFGPVYFTNVFPRHIPYVMAGFSALMTLAGGLMTLGNPTNPGAVTAFAALAGLGCGGLIVPVATVCVIASPDHLIATTVALTLAFRVLGSTIGYAIYSNILTNKLTAKLPALVAHHAIEAGLPKESLTEFIMKFLATPPDSSVGAIPGVTSNVIAAAALGARWAYAESLKFVFFASIPFGVVAIVLSLFVRNLHKYMTDRVVAHLHS</sequence>
<dbReference type="Proteomes" id="UP001172673">
    <property type="component" value="Unassembled WGS sequence"/>
</dbReference>
<feature type="transmembrane region" description="Helical" evidence="6">
    <location>
        <begin position="108"/>
        <end position="128"/>
    </location>
</feature>
<proteinExistence type="predicted"/>
<evidence type="ECO:0000256" key="5">
    <source>
        <dbReference type="ARBA" id="ARBA00023136"/>
    </source>
</evidence>
<feature type="transmembrane region" description="Helical" evidence="6">
    <location>
        <begin position="249"/>
        <end position="270"/>
    </location>
</feature>
<keyword evidence="8" id="KW-1185">Reference proteome</keyword>
<keyword evidence="2" id="KW-0813">Transport</keyword>
<dbReference type="PANTHER" id="PTHR23501:SF109">
    <property type="entry name" value="MAJOR FACILITATOR SUPERFAMILY (MFS) PROFILE DOMAIN-CONTAINING PROTEIN-RELATED"/>
    <property type="match status" value="1"/>
</dbReference>
<evidence type="ECO:0000256" key="6">
    <source>
        <dbReference type="SAM" id="Phobius"/>
    </source>
</evidence>
<evidence type="ECO:0000256" key="4">
    <source>
        <dbReference type="ARBA" id="ARBA00022989"/>
    </source>
</evidence>
<protein>
    <submittedName>
        <fullName evidence="7">Uncharacterized protein</fullName>
    </submittedName>
</protein>
<dbReference type="GO" id="GO:0022857">
    <property type="term" value="F:transmembrane transporter activity"/>
    <property type="evidence" value="ECO:0007669"/>
    <property type="project" value="InterPro"/>
</dbReference>
<dbReference type="Pfam" id="PF06609">
    <property type="entry name" value="TRI12"/>
    <property type="match status" value="2"/>
</dbReference>
<evidence type="ECO:0000256" key="2">
    <source>
        <dbReference type="ARBA" id="ARBA00022448"/>
    </source>
</evidence>
<evidence type="ECO:0000256" key="3">
    <source>
        <dbReference type="ARBA" id="ARBA00022692"/>
    </source>
</evidence>
<name>A0AA39CCD2_9EURO</name>
<dbReference type="EMBL" id="JAPDRK010000023">
    <property type="protein sequence ID" value="KAJ9603123.1"/>
    <property type="molecule type" value="Genomic_DNA"/>
</dbReference>
<feature type="transmembrane region" description="Helical" evidence="6">
    <location>
        <begin position="53"/>
        <end position="73"/>
    </location>
</feature>
<dbReference type="AlphaFoldDB" id="A0AA39CCD2"/>
<feature type="transmembrane region" description="Helical" evidence="6">
    <location>
        <begin position="377"/>
        <end position="400"/>
    </location>
</feature>
<keyword evidence="4 6" id="KW-1133">Transmembrane helix</keyword>
<dbReference type="PANTHER" id="PTHR23501">
    <property type="entry name" value="MAJOR FACILITATOR SUPERFAMILY"/>
    <property type="match status" value="1"/>
</dbReference>
<evidence type="ECO:0000256" key="1">
    <source>
        <dbReference type="ARBA" id="ARBA00004141"/>
    </source>
</evidence>
<reference evidence="7" key="1">
    <citation type="submission" date="2022-10" db="EMBL/GenBank/DDBJ databases">
        <title>Culturing micro-colonial fungi from biological soil crusts in the Mojave desert and describing Neophaeococcomyces mojavensis, and introducing the new genera and species Taxawa tesnikishii.</title>
        <authorList>
            <person name="Kurbessoian T."/>
            <person name="Stajich J.E."/>
        </authorList>
    </citation>
    <scope>NUCLEOTIDE SEQUENCE</scope>
    <source>
        <strain evidence="7">TK_41</strain>
    </source>
</reference>
<evidence type="ECO:0000313" key="7">
    <source>
        <dbReference type="EMBL" id="KAJ9603123.1"/>
    </source>
</evidence>
<organism evidence="7 8">
    <name type="scientific">Cladophialophora chaetospira</name>
    <dbReference type="NCBI Taxonomy" id="386627"/>
    <lineage>
        <taxon>Eukaryota</taxon>
        <taxon>Fungi</taxon>
        <taxon>Dikarya</taxon>
        <taxon>Ascomycota</taxon>
        <taxon>Pezizomycotina</taxon>
        <taxon>Eurotiomycetes</taxon>
        <taxon>Chaetothyriomycetidae</taxon>
        <taxon>Chaetothyriales</taxon>
        <taxon>Herpotrichiellaceae</taxon>
        <taxon>Cladophialophora</taxon>
    </lineage>
</organism>
<feature type="transmembrane region" description="Helical" evidence="6">
    <location>
        <begin position="406"/>
        <end position="425"/>
    </location>
</feature>